<comment type="caution">
    <text evidence="7">The sequence shown here is derived from an EMBL/GenBank/DDBJ whole genome shotgun (WGS) entry which is preliminary data.</text>
</comment>
<proteinExistence type="inferred from homology"/>
<gene>
    <name evidence="7" type="ORF">BZG36_02762</name>
</gene>
<dbReference type="InterPro" id="IPR015422">
    <property type="entry name" value="PyrdxlP-dep_Trfase_small"/>
</dbReference>
<dbReference type="Pfam" id="PF00155">
    <property type="entry name" value="Aminotran_1_2"/>
    <property type="match status" value="1"/>
</dbReference>
<keyword evidence="4" id="KW-0808">Transferase</keyword>
<dbReference type="GO" id="GO:0005739">
    <property type="term" value="C:mitochondrion"/>
    <property type="evidence" value="ECO:0007669"/>
    <property type="project" value="EnsemblFungi"/>
</dbReference>
<dbReference type="GO" id="GO:0034276">
    <property type="term" value="P:kynurenic acid biosynthetic process"/>
    <property type="evidence" value="ECO:0007669"/>
    <property type="project" value="EnsemblFungi"/>
</dbReference>
<keyword evidence="3" id="KW-0032">Aminotransferase</keyword>
<dbReference type="CDD" id="cd00609">
    <property type="entry name" value="AAT_like"/>
    <property type="match status" value="1"/>
</dbReference>
<evidence type="ECO:0000256" key="1">
    <source>
        <dbReference type="ARBA" id="ARBA00001933"/>
    </source>
</evidence>
<dbReference type="InterPro" id="IPR015424">
    <property type="entry name" value="PyrdxlP-dep_Trfase"/>
</dbReference>
<protein>
    <recommendedName>
        <fullName evidence="6">Aminotransferase class I/classII large domain-containing protein</fullName>
    </recommendedName>
</protein>
<dbReference type="InterPro" id="IPR051326">
    <property type="entry name" value="Kynurenine-oxoglutarate_AT"/>
</dbReference>
<evidence type="ECO:0000256" key="5">
    <source>
        <dbReference type="ARBA" id="ARBA00022898"/>
    </source>
</evidence>
<dbReference type="InterPro" id="IPR015421">
    <property type="entry name" value="PyrdxlP-dep_Trfase_major"/>
</dbReference>
<evidence type="ECO:0000313" key="8">
    <source>
        <dbReference type="Proteomes" id="UP000242875"/>
    </source>
</evidence>
<evidence type="ECO:0000256" key="4">
    <source>
        <dbReference type="ARBA" id="ARBA00022679"/>
    </source>
</evidence>
<evidence type="ECO:0000313" key="7">
    <source>
        <dbReference type="EMBL" id="OZJ04590.1"/>
    </source>
</evidence>
<name>A0A261Y1V7_9FUNG</name>
<dbReference type="Proteomes" id="UP000242875">
    <property type="component" value="Unassembled WGS sequence"/>
</dbReference>
<organism evidence="7 8">
    <name type="scientific">Bifiguratus adelaidae</name>
    <dbReference type="NCBI Taxonomy" id="1938954"/>
    <lineage>
        <taxon>Eukaryota</taxon>
        <taxon>Fungi</taxon>
        <taxon>Fungi incertae sedis</taxon>
        <taxon>Mucoromycota</taxon>
        <taxon>Mucoromycotina</taxon>
        <taxon>Endogonomycetes</taxon>
        <taxon>Endogonales</taxon>
        <taxon>Endogonales incertae sedis</taxon>
        <taxon>Bifiguratus</taxon>
    </lineage>
</organism>
<comment type="cofactor">
    <cofactor evidence="1">
        <name>pyridoxal 5'-phosphate</name>
        <dbReference type="ChEBI" id="CHEBI:597326"/>
    </cofactor>
</comment>
<dbReference type="Gene3D" id="3.90.1150.10">
    <property type="entry name" value="Aspartate Aminotransferase, domain 1"/>
    <property type="match status" value="1"/>
</dbReference>
<keyword evidence="5" id="KW-0663">Pyridoxal phosphate</keyword>
<dbReference type="InterPro" id="IPR004839">
    <property type="entry name" value="Aminotransferase_I/II_large"/>
</dbReference>
<dbReference type="AlphaFoldDB" id="A0A261Y1V7"/>
<dbReference type="GO" id="GO:0030170">
    <property type="term" value="F:pyridoxal phosphate binding"/>
    <property type="evidence" value="ECO:0007669"/>
    <property type="project" value="InterPro"/>
</dbReference>
<dbReference type="SUPFAM" id="SSF53383">
    <property type="entry name" value="PLP-dependent transferases"/>
    <property type="match status" value="1"/>
</dbReference>
<dbReference type="EMBL" id="MVBO01000035">
    <property type="protein sequence ID" value="OZJ04590.1"/>
    <property type="molecule type" value="Genomic_DNA"/>
</dbReference>
<dbReference type="PANTHER" id="PTHR43807">
    <property type="entry name" value="FI04487P"/>
    <property type="match status" value="1"/>
</dbReference>
<dbReference type="Gene3D" id="3.40.640.10">
    <property type="entry name" value="Type I PLP-dependent aspartate aminotransferase-like (Major domain)"/>
    <property type="match status" value="1"/>
</dbReference>
<comment type="similarity">
    <text evidence="2">Belongs to the class-I pyridoxal-phosphate-dependent aminotransferase family.</text>
</comment>
<evidence type="ECO:0000256" key="2">
    <source>
        <dbReference type="ARBA" id="ARBA00007441"/>
    </source>
</evidence>
<dbReference type="GO" id="GO:0047536">
    <property type="term" value="F:2-aminoadipate transaminase activity"/>
    <property type="evidence" value="ECO:0007669"/>
    <property type="project" value="EnsemblFungi"/>
</dbReference>
<dbReference type="FunFam" id="3.40.640.10:FF:000024">
    <property type="entry name" value="Kynurenine--oxoglutarate transaminase 3"/>
    <property type="match status" value="1"/>
</dbReference>
<dbReference type="GO" id="GO:0016212">
    <property type="term" value="F:kynurenine-oxoglutarate transaminase activity"/>
    <property type="evidence" value="ECO:0007669"/>
    <property type="project" value="EnsemblFungi"/>
</dbReference>
<feature type="domain" description="Aminotransferase class I/classII large" evidence="6">
    <location>
        <begin position="32"/>
        <end position="414"/>
    </location>
</feature>
<dbReference type="PANTHER" id="PTHR43807:SF20">
    <property type="entry name" value="FI04487P"/>
    <property type="match status" value="1"/>
</dbReference>
<evidence type="ECO:0000259" key="6">
    <source>
        <dbReference type="Pfam" id="PF00155"/>
    </source>
</evidence>
<sequence>MLTIRTLEPSSKVADSVQDVWSIFTPLAAETKAINLGQGFMNFNPPQFVEMAAQEALTRNDCNQYSPPKGRPRLRQALAKSYGPLFNRDLDVETEIMVSAGANEGMFSVFAAFLDEGSEVILMEPFFDQYISNITMNGGKPVFVPLRAPAKAATSNISAHEWRLDVDELESKITPKTKIIVLNTPHNPIGKVFDEDELKAIGEVAKKHNLLILSDEVYDRLYFAPAEHKRIATLPGLWERTITVGSGGKSFGTTGWRIGWLIGPANLIKYALSAQTRVVFCVNSPCQEAIAVGLEHCIEQPYFEEQIQAYTKKRDILTSVFEELSLPYTVPDGSYFVLVNTSKVSFPADYPFPPVLDTRGKDFKTCYWLAKEIGVCAIPPSEFYSPENRSLGENFARFAFCKTDEVLEQAVENLRKLKDYIRP</sequence>
<keyword evidence="8" id="KW-1185">Reference proteome</keyword>
<evidence type="ECO:0000256" key="3">
    <source>
        <dbReference type="ARBA" id="ARBA00022576"/>
    </source>
</evidence>
<dbReference type="OrthoDB" id="2414662at2759"/>
<accession>A0A261Y1V7</accession>
<reference evidence="7 8" key="1">
    <citation type="journal article" date="2017" name="Mycologia">
        <title>Bifiguratus adelaidae, gen. et sp. nov., a new member of Mucoromycotina in endophytic and soil-dwelling habitats.</title>
        <authorList>
            <person name="Torres-Cruz T.J."/>
            <person name="Billingsley Tobias T.L."/>
            <person name="Almatruk M."/>
            <person name="Hesse C."/>
            <person name="Kuske C.R."/>
            <person name="Desiro A."/>
            <person name="Benucci G.M."/>
            <person name="Bonito G."/>
            <person name="Stajich J.E."/>
            <person name="Dunlap C."/>
            <person name="Arnold A.E."/>
            <person name="Porras-Alfaro A."/>
        </authorList>
    </citation>
    <scope>NUCLEOTIDE SEQUENCE [LARGE SCALE GENOMIC DNA]</scope>
    <source>
        <strain evidence="7 8">AZ0501</strain>
    </source>
</reference>